<dbReference type="GO" id="GO:0016747">
    <property type="term" value="F:acyltransferase activity, transferring groups other than amino-acyl groups"/>
    <property type="evidence" value="ECO:0007669"/>
    <property type="project" value="InterPro"/>
</dbReference>
<dbReference type="InterPro" id="IPR000182">
    <property type="entry name" value="GNAT_dom"/>
</dbReference>
<feature type="domain" description="N-acetyltransferase" evidence="1">
    <location>
        <begin position="11"/>
        <end position="174"/>
    </location>
</feature>
<dbReference type="EMBL" id="DRLD01000392">
    <property type="protein sequence ID" value="HED11781.1"/>
    <property type="molecule type" value="Genomic_DNA"/>
</dbReference>
<protein>
    <submittedName>
        <fullName evidence="2">N-acetyltransferase</fullName>
    </submittedName>
</protein>
<dbReference type="AlphaFoldDB" id="A0A7V1LPI5"/>
<dbReference type="Gene3D" id="3.40.630.30">
    <property type="match status" value="1"/>
</dbReference>
<dbReference type="Pfam" id="PF13302">
    <property type="entry name" value="Acetyltransf_3"/>
    <property type="match status" value="1"/>
</dbReference>
<organism evidence="2">
    <name type="scientific">Caldithrix abyssi</name>
    <dbReference type="NCBI Taxonomy" id="187145"/>
    <lineage>
        <taxon>Bacteria</taxon>
        <taxon>Pseudomonadati</taxon>
        <taxon>Calditrichota</taxon>
        <taxon>Calditrichia</taxon>
        <taxon>Calditrichales</taxon>
        <taxon>Calditrichaceae</taxon>
        <taxon>Caldithrix</taxon>
    </lineage>
</organism>
<dbReference type="PANTHER" id="PTHR43415">
    <property type="entry name" value="SPERMIDINE N(1)-ACETYLTRANSFERASE"/>
    <property type="match status" value="1"/>
</dbReference>
<dbReference type="PROSITE" id="PS51186">
    <property type="entry name" value="GNAT"/>
    <property type="match status" value="1"/>
</dbReference>
<dbReference type="PANTHER" id="PTHR43415:SF3">
    <property type="entry name" value="GNAT-FAMILY ACETYLTRANSFERASE"/>
    <property type="match status" value="1"/>
</dbReference>
<sequence length="181" mass="20572">MNPPFIQGKDIFLRAAAESDAALFARAYNSPGARDALYIALPTSAEQQRESIRSLVNDHTTILFTICLNNNGEAIGLCSLVRIDWPGRMATFYIAIADEEQRSRGYGGQALALMTDYAFNTVNLNRLQLHVSVENKRAVKAYKRQGFIIEGTLRQAMYYDGRYIDFYVMGLLRNEYQKQQR</sequence>
<evidence type="ECO:0000259" key="1">
    <source>
        <dbReference type="PROSITE" id="PS51186"/>
    </source>
</evidence>
<accession>A0A7V1LPI5</accession>
<dbReference type="SUPFAM" id="SSF55729">
    <property type="entry name" value="Acyl-CoA N-acyltransferases (Nat)"/>
    <property type="match status" value="1"/>
</dbReference>
<reference evidence="2" key="1">
    <citation type="journal article" date="2020" name="mSystems">
        <title>Genome- and Community-Level Interaction Insights into Carbon Utilization and Element Cycling Functions of Hydrothermarchaeota in Hydrothermal Sediment.</title>
        <authorList>
            <person name="Zhou Z."/>
            <person name="Liu Y."/>
            <person name="Xu W."/>
            <person name="Pan J."/>
            <person name="Luo Z.H."/>
            <person name="Li M."/>
        </authorList>
    </citation>
    <scope>NUCLEOTIDE SEQUENCE [LARGE SCALE GENOMIC DNA]</scope>
    <source>
        <strain evidence="2">HyVt-456</strain>
    </source>
</reference>
<dbReference type="InterPro" id="IPR016181">
    <property type="entry name" value="Acyl_CoA_acyltransferase"/>
</dbReference>
<gene>
    <name evidence="2" type="ORF">ENJ10_13900</name>
</gene>
<dbReference type="Proteomes" id="UP000886005">
    <property type="component" value="Unassembled WGS sequence"/>
</dbReference>
<evidence type="ECO:0000313" key="2">
    <source>
        <dbReference type="EMBL" id="HED11781.1"/>
    </source>
</evidence>
<name>A0A7V1LPI5_CALAY</name>
<proteinExistence type="predicted"/>
<comment type="caution">
    <text evidence="2">The sequence shown here is derived from an EMBL/GenBank/DDBJ whole genome shotgun (WGS) entry which is preliminary data.</text>
</comment>